<feature type="region of interest" description="Disordered" evidence="1">
    <location>
        <begin position="239"/>
        <end position="316"/>
    </location>
</feature>
<sequence length="512" mass="57028">MGQVKASASLRQLNEQAAKIKIVSERQCLAQVYQQEIPQDDQDELNMMSKKTPPEVDIVGLKRNAEQRHLGKADDGRVVLSSGASINLQRQKPGARQSTICVGRLDAQPMTSTGRPTTRIHHHASWQTSRRHSTINDPQKFGSNAGQQQIPALNAQMDLLGRKSKKKQKTLSSKYRVSSMRLLYVQILEEKIAETPRAASAKSKQAGGCGQRTLKRTQWQLEQAEQLFTEGRVVVDELNASRETTHQSSETRRASRNNSREDAELKVERSKHDDYRAGAKRFARSTHHRPAPRARKGGLGGKARTKPPVAETDNRPNRYLRAVARHRSLCLAGSTSTSGRKVCARDFFHTPSKQVKEREKAEQTQKARLDANSAAPRCTSTTRWTQSNMVEHQITVGGATEPVSKHFTTAGDRDHSASQPFAVGKEDLGKADDEELVLPFSGQSTSLPVIKACIASINPTSSRSRTDKQNDDINLPEDRQLNQFINELANEVQAGRPTRRRFNDLFPLGQKS</sequence>
<keyword evidence="2" id="KW-1185">Reference proteome</keyword>
<organism evidence="2 3">
    <name type="scientific">Mesorhabditis belari</name>
    <dbReference type="NCBI Taxonomy" id="2138241"/>
    <lineage>
        <taxon>Eukaryota</taxon>
        <taxon>Metazoa</taxon>
        <taxon>Ecdysozoa</taxon>
        <taxon>Nematoda</taxon>
        <taxon>Chromadorea</taxon>
        <taxon>Rhabditida</taxon>
        <taxon>Rhabditina</taxon>
        <taxon>Rhabditomorpha</taxon>
        <taxon>Rhabditoidea</taxon>
        <taxon>Rhabditidae</taxon>
        <taxon>Mesorhabditinae</taxon>
        <taxon>Mesorhabditis</taxon>
    </lineage>
</organism>
<dbReference type="Proteomes" id="UP000887575">
    <property type="component" value="Unassembled WGS sequence"/>
</dbReference>
<evidence type="ECO:0000313" key="2">
    <source>
        <dbReference type="Proteomes" id="UP000887575"/>
    </source>
</evidence>
<reference evidence="3" key="1">
    <citation type="submission" date="2024-02" db="UniProtKB">
        <authorList>
            <consortium name="WormBaseParasite"/>
        </authorList>
    </citation>
    <scope>IDENTIFICATION</scope>
</reference>
<feature type="compositionally biased region" description="Basic residues" evidence="1">
    <location>
        <begin position="278"/>
        <end position="296"/>
    </location>
</feature>
<name>A0AAF3EA63_9BILA</name>
<accession>A0AAF3EA63</accession>
<evidence type="ECO:0000313" key="3">
    <source>
        <dbReference type="WBParaSite" id="MBELARI_LOCUS1081"/>
    </source>
</evidence>
<proteinExistence type="predicted"/>
<feature type="compositionally biased region" description="Basic residues" evidence="1">
    <location>
        <begin position="118"/>
        <end position="133"/>
    </location>
</feature>
<feature type="region of interest" description="Disordered" evidence="1">
    <location>
        <begin position="107"/>
        <end position="134"/>
    </location>
</feature>
<dbReference type="WBParaSite" id="MBELARI_LOCUS1081">
    <property type="protein sequence ID" value="MBELARI_LOCUS1081"/>
    <property type="gene ID" value="MBELARI_LOCUS1081"/>
</dbReference>
<feature type="compositionally biased region" description="Basic and acidic residues" evidence="1">
    <location>
        <begin position="239"/>
        <end position="277"/>
    </location>
</feature>
<evidence type="ECO:0000256" key="1">
    <source>
        <dbReference type="SAM" id="MobiDB-lite"/>
    </source>
</evidence>
<protein>
    <submittedName>
        <fullName evidence="3">Uncharacterized protein</fullName>
    </submittedName>
</protein>
<feature type="compositionally biased region" description="Basic and acidic residues" evidence="1">
    <location>
        <begin position="354"/>
        <end position="369"/>
    </location>
</feature>
<dbReference type="AlphaFoldDB" id="A0AAF3EA63"/>
<feature type="region of interest" description="Disordered" evidence="1">
    <location>
        <begin position="354"/>
        <end position="379"/>
    </location>
</feature>